<sequence length="63" mass="7145">MAETNQQHIIAFLAKMIRIPGLMQKLAKSVNLDKLVKTVSKKRSKASGHVYGSVEVRRQFYAE</sequence>
<evidence type="ECO:0000313" key="2">
    <source>
        <dbReference type="EMBL" id="WOH09899.1"/>
    </source>
</evidence>
<dbReference type="Gramene" id="KZM88530">
    <property type="protein sequence ID" value="KZM88530"/>
    <property type="gene ID" value="DCAR_025605"/>
</dbReference>
<reference evidence="1" key="1">
    <citation type="journal article" date="2016" name="Nat. Genet.">
        <title>A high-quality carrot genome assembly provides new insights into carotenoid accumulation and asterid genome evolution.</title>
        <authorList>
            <person name="Iorizzo M."/>
            <person name="Ellison S."/>
            <person name="Senalik D."/>
            <person name="Zeng P."/>
            <person name="Satapoomin P."/>
            <person name="Huang J."/>
            <person name="Bowman M."/>
            <person name="Iovene M."/>
            <person name="Sanseverino W."/>
            <person name="Cavagnaro P."/>
            <person name="Yildiz M."/>
            <person name="Macko-Podgorni A."/>
            <person name="Moranska E."/>
            <person name="Grzebelus E."/>
            <person name="Grzebelus D."/>
            <person name="Ashrafi H."/>
            <person name="Zheng Z."/>
            <person name="Cheng S."/>
            <person name="Spooner D."/>
            <person name="Van Deynze A."/>
            <person name="Simon P."/>
        </authorList>
    </citation>
    <scope>NUCLEOTIDE SEQUENCE [LARGE SCALE GENOMIC DNA]</scope>
    <source>
        <tissue evidence="1">Leaf</tissue>
    </source>
</reference>
<dbReference type="AlphaFoldDB" id="A0A161ZQ18"/>
<accession>A0A161ZQ18</accession>
<keyword evidence="3" id="KW-1185">Reference proteome</keyword>
<evidence type="ECO:0000313" key="3">
    <source>
        <dbReference type="Proteomes" id="UP000077755"/>
    </source>
</evidence>
<reference evidence="2" key="2">
    <citation type="submission" date="2022-03" db="EMBL/GenBank/DDBJ databases">
        <title>Draft title - Genomic analysis of global carrot germplasm unveils the trajectory of domestication and the origin of high carotenoid orange carrot.</title>
        <authorList>
            <person name="Iorizzo M."/>
            <person name="Ellison S."/>
            <person name="Senalik D."/>
            <person name="Macko-Podgorni A."/>
            <person name="Grzebelus D."/>
            <person name="Bostan H."/>
            <person name="Rolling W."/>
            <person name="Curaba J."/>
            <person name="Simon P."/>
        </authorList>
    </citation>
    <scope>NUCLEOTIDE SEQUENCE</scope>
    <source>
        <tissue evidence="2">Leaf</tissue>
    </source>
</reference>
<evidence type="ECO:0000313" key="1">
    <source>
        <dbReference type="EMBL" id="KZM88530.1"/>
    </source>
</evidence>
<dbReference type="EMBL" id="CP093349">
    <property type="protein sequence ID" value="WOH09899.1"/>
    <property type="molecule type" value="Genomic_DNA"/>
</dbReference>
<name>A0A161ZQ18_DAUCS</name>
<proteinExistence type="predicted"/>
<gene>
    <name evidence="1" type="ORF">DCAR_025605</name>
    <name evidence="2" type="ORF">DCAR_0729359</name>
</gene>
<protein>
    <submittedName>
        <fullName evidence="1">Uncharacterized protein</fullName>
    </submittedName>
</protein>
<dbReference type="Proteomes" id="UP000077755">
    <property type="component" value="Chromosome 7"/>
</dbReference>
<dbReference type="EMBL" id="LNRQ01000007">
    <property type="protein sequence ID" value="KZM88530.1"/>
    <property type="molecule type" value="Genomic_DNA"/>
</dbReference>
<organism evidence="1">
    <name type="scientific">Daucus carota subsp. sativus</name>
    <name type="common">Carrot</name>
    <dbReference type="NCBI Taxonomy" id="79200"/>
    <lineage>
        <taxon>Eukaryota</taxon>
        <taxon>Viridiplantae</taxon>
        <taxon>Streptophyta</taxon>
        <taxon>Embryophyta</taxon>
        <taxon>Tracheophyta</taxon>
        <taxon>Spermatophyta</taxon>
        <taxon>Magnoliopsida</taxon>
        <taxon>eudicotyledons</taxon>
        <taxon>Gunneridae</taxon>
        <taxon>Pentapetalae</taxon>
        <taxon>asterids</taxon>
        <taxon>campanulids</taxon>
        <taxon>Apiales</taxon>
        <taxon>Apiaceae</taxon>
        <taxon>Apioideae</taxon>
        <taxon>Scandiceae</taxon>
        <taxon>Daucinae</taxon>
        <taxon>Daucus</taxon>
        <taxon>Daucus sect. Daucus</taxon>
    </lineage>
</organism>